<evidence type="ECO:0000256" key="5">
    <source>
        <dbReference type="ARBA" id="ARBA00023054"/>
    </source>
</evidence>
<feature type="coiled-coil region" evidence="7">
    <location>
        <begin position="730"/>
        <end position="764"/>
    </location>
</feature>
<dbReference type="PANTHER" id="PTHR47969">
    <property type="entry name" value="CHROMOSOME-ASSOCIATED KINESIN KIF4A-RELATED"/>
    <property type="match status" value="1"/>
</dbReference>
<feature type="compositionally biased region" description="Low complexity" evidence="8">
    <location>
        <begin position="1281"/>
        <end position="1293"/>
    </location>
</feature>
<feature type="compositionally biased region" description="Polar residues" evidence="8">
    <location>
        <begin position="1029"/>
        <end position="1041"/>
    </location>
</feature>
<feature type="compositionally biased region" description="Low complexity" evidence="8">
    <location>
        <begin position="585"/>
        <end position="627"/>
    </location>
</feature>
<keyword evidence="6" id="KW-0505">Motor protein</keyword>
<feature type="compositionally biased region" description="Pro residues" evidence="8">
    <location>
        <begin position="575"/>
        <end position="584"/>
    </location>
</feature>
<feature type="region of interest" description="Disordered" evidence="8">
    <location>
        <begin position="908"/>
        <end position="941"/>
    </location>
</feature>
<dbReference type="EMBL" id="JAFEUZ010000011">
    <property type="protein sequence ID" value="KAG5484770.1"/>
    <property type="molecule type" value="Genomic_DNA"/>
</dbReference>
<feature type="region of interest" description="Disordered" evidence="8">
    <location>
        <begin position="525"/>
        <end position="638"/>
    </location>
</feature>
<dbReference type="KEGG" id="lmat:92516520"/>
<feature type="domain" description="Kinesin motor" evidence="9">
    <location>
        <begin position="24"/>
        <end position="463"/>
    </location>
</feature>
<comment type="caution">
    <text evidence="10">The sequence shown here is derived from an EMBL/GenBank/DDBJ whole genome shotgun (WGS) entry which is preliminary data.</text>
</comment>
<dbReference type="RefSeq" id="XP_067180549.1">
    <property type="nucleotide sequence ID" value="XM_067324008.1"/>
</dbReference>
<evidence type="ECO:0000259" key="9">
    <source>
        <dbReference type="PROSITE" id="PS50067"/>
    </source>
</evidence>
<evidence type="ECO:0000256" key="4">
    <source>
        <dbReference type="ARBA" id="ARBA00022840"/>
    </source>
</evidence>
<dbReference type="OrthoDB" id="3176171at2759"/>
<feature type="compositionally biased region" description="Low complexity" evidence="8">
    <location>
        <begin position="1112"/>
        <end position="1141"/>
    </location>
</feature>
<proteinExistence type="inferred from homology"/>
<feature type="region of interest" description="Disordered" evidence="8">
    <location>
        <begin position="1011"/>
        <end position="1184"/>
    </location>
</feature>
<dbReference type="GO" id="GO:0005875">
    <property type="term" value="C:microtubule associated complex"/>
    <property type="evidence" value="ECO:0007669"/>
    <property type="project" value="TreeGrafter"/>
</dbReference>
<feature type="compositionally biased region" description="Low complexity" evidence="8">
    <location>
        <begin position="1314"/>
        <end position="1328"/>
    </location>
</feature>
<evidence type="ECO:0000256" key="7">
    <source>
        <dbReference type="SAM" id="Coils"/>
    </source>
</evidence>
<dbReference type="InterPro" id="IPR027640">
    <property type="entry name" value="Kinesin-like_fam"/>
</dbReference>
<evidence type="ECO:0000256" key="3">
    <source>
        <dbReference type="ARBA" id="ARBA00022741"/>
    </source>
</evidence>
<dbReference type="Gene3D" id="3.40.850.10">
    <property type="entry name" value="Kinesin motor domain"/>
    <property type="match status" value="1"/>
</dbReference>
<keyword evidence="3 6" id="KW-0547">Nucleotide-binding</keyword>
<evidence type="ECO:0000256" key="8">
    <source>
        <dbReference type="SAM" id="MobiDB-lite"/>
    </source>
</evidence>
<dbReference type="Proteomes" id="UP000673552">
    <property type="component" value="Chromosome 11"/>
</dbReference>
<dbReference type="PRINTS" id="PR00380">
    <property type="entry name" value="KINESINHEAVY"/>
</dbReference>
<dbReference type="SUPFAM" id="SSF52540">
    <property type="entry name" value="P-loop containing nucleoside triphosphate hydrolases"/>
    <property type="match status" value="1"/>
</dbReference>
<feature type="binding site" evidence="6">
    <location>
        <begin position="127"/>
        <end position="134"/>
    </location>
    <ligand>
        <name>ATP</name>
        <dbReference type="ChEBI" id="CHEBI:30616"/>
    </ligand>
</feature>
<evidence type="ECO:0000313" key="11">
    <source>
        <dbReference type="Proteomes" id="UP000673552"/>
    </source>
</evidence>
<dbReference type="GeneID" id="92516520"/>
<feature type="coiled-coil region" evidence="7">
    <location>
        <begin position="473"/>
        <end position="507"/>
    </location>
</feature>
<dbReference type="GO" id="GO:0005737">
    <property type="term" value="C:cytoplasm"/>
    <property type="evidence" value="ECO:0007669"/>
    <property type="project" value="UniProtKB-SubCell"/>
</dbReference>
<comment type="similarity">
    <text evidence="6">Belongs to the TRAFAC class myosin-kinesin ATPase superfamily. Kinesin family.</text>
</comment>
<feature type="region of interest" description="Disordered" evidence="8">
    <location>
        <begin position="1202"/>
        <end position="1342"/>
    </location>
</feature>
<sequence>MSGSPSVSSPLALTTADEVSINEGVGVVVRVRPLSTKERADARVHNCIHCMQDCIVIDGGAHARSSMHANAAVPASQPTRATTRPYQFSVDQVFNTHASQIEVYEQSCKRIVEGVFHGVNGSILAYGATGSGKTHTMFGSTMSAAGIVYQAVQDIFAEKERLEEEEGKRVRIKCSFLEVYNEDVFDLLAKPIGEGSSSAKPLVNGGSGVSAREAKRVPLQVREASGMTTSTPAGVDADENDSSNGGLHIHGLTHIFPETLEDFARSIEHGHAQRFVAVTGANSQSSRSHAIITVEVEVRNDNTCVSVSGRGCASATADEADAAEATAECSPSKRVAKRKKKSVAPTVTIAKIQFADLAGSERAASTSNVGLRLREGGNINRSLLALGAVVQSLAQQKVRRRQTGGKGGGKIFIPYRGSKLTRLLRDSIGGNCRTLMLFCLSPSTKHTEETVNTMKFAMNAREIQVEAHRNEFAVNSSQLAKTQEALIEELREELARMQSALAVYTGGTGDNGMYNGCSEASVSQRAGAALGGESDAKGSESPSPAQLTRQASSPTTSSSPTALLSTRDRGRSSPAPTPAAPGVPPSGSKSAQQSTATPSAAAVGRTASPSSVNASRSSVSFSVADTSRGGSVPRSSLNCRTARPSVFAENTPLFSELEAKLKNFSAHKESLYHEVREAQERQRDRETQLREQQWRLATFLVSDISGSRARGEVDGNCTTAVGVAGLRKMIAAIEAEKAQQADQLAALTEQLDDADRQFAATRQDLLRERQGTSLELLLDNTRLRQGCTEAECLAAHYHQECRSLLNRQAEYAEALSKCVEAIQRLRPYFTQLASLMPAGHGSSSGNAVAAAVEAANVALLYALLPTASTAQMAAVFESALRSAVKSPLPAPALAPACALSPSPPQTLSFVHPPLAPSPTKRSGRSCSRSPLRGGGPAGIRSSNHLAEHFRDLMATAELMHLTSSSEREASENTEVVRTRHGHLILPTAENSVGPEQPLSTQLAGRINEASGRAPSFSSNGTSHAYGRTVSLTGLTQSTTTVPAGGRKGRAGQLTEKRSSSGLTSGHMARTANGDAGATAKRKWSGGATNVHALQRSVSAPLPFSRMAPRTTGTAAGPPRRPKPAGSSRSAAAPLARRNAGGQRATGNRALKKMPVSSFGYGQSDAASPSAFARSSTDSPLQSSALATDSAGYSLRGRLRHRSVVSSSSPALPRASSEATANSGSSRSMPSSSGAAKKQGRSRTTGNKFTTVNVTSAGTSVGHGQPRAGPCREKKRSGGGAAAYLLARARTSSSNLHRGNSKVGKLDRPQATSTPASSSLMAGAAGSPLQRQPDGSGAASMSLNGTGTLSRISSSSSNSSSLNVSCVSEQVRFSGALDSQAATAETGAGDAQKVTNGERNSHESTPQLTVARLLECAAAATPALPQYNDSCSPKTHNSDYANKENSQHLMQLRTRTGFTDDLMVSLSTSLSDALSPNSRGQISSTYY</sequence>
<dbReference type="InterPro" id="IPR036961">
    <property type="entry name" value="Kinesin_motor_dom_sf"/>
</dbReference>
<dbReference type="Pfam" id="PF00225">
    <property type="entry name" value="Kinesin"/>
    <property type="match status" value="1"/>
</dbReference>
<accession>A0A836HII2</accession>
<feature type="compositionally biased region" description="Low complexity" evidence="8">
    <location>
        <begin position="551"/>
        <end position="565"/>
    </location>
</feature>
<comment type="subcellular location">
    <subcellularLocation>
        <location evidence="1">Cytoplasm</location>
    </subcellularLocation>
</comment>
<feature type="compositionally biased region" description="Polar residues" evidence="8">
    <location>
        <begin position="540"/>
        <end position="550"/>
    </location>
</feature>
<evidence type="ECO:0000313" key="10">
    <source>
        <dbReference type="EMBL" id="KAG5484770.1"/>
    </source>
</evidence>
<dbReference type="InterPro" id="IPR001752">
    <property type="entry name" value="Kinesin_motor_dom"/>
</dbReference>
<dbReference type="GO" id="GO:0051231">
    <property type="term" value="P:spindle elongation"/>
    <property type="evidence" value="ECO:0007669"/>
    <property type="project" value="TreeGrafter"/>
</dbReference>
<organism evidence="10 11">
    <name type="scientific">Leishmania martiniquensis</name>
    <dbReference type="NCBI Taxonomy" id="1580590"/>
    <lineage>
        <taxon>Eukaryota</taxon>
        <taxon>Discoba</taxon>
        <taxon>Euglenozoa</taxon>
        <taxon>Kinetoplastea</taxon>
        <taxon>Metakinetoplastina</taxon>
        <taxon>Trypanosomatida</taxon>
        <taxon>Trypanosomatidae</taxon>
        <taxon>Leishmaniinae</taxon>
        <taxon>Leishmania</taxon>
    </lineage>
</organism>
<evidence type="ECO:0000256" key="6">
    <source>
        <dbReference type="PROSITE-ProRule" id="PRU00283"/>
    </source>
</evidence>
<feature type="compositionally biased region" description="Polar residues" evidence="8">
    <location>
        <begin position="1392"/>
        <end position="1404"/>
    </location>
</feature>
<evidence type="ECO:0000256" key="1">
    <source>
        <dbReference type="ARBA" id="ARBA00004496"/>
    </source>
</evidence>
<dbReference type="GO" id="GO:0007052">
    <property type="term" value="P:mitotic spindle organization"/>
    <property type="evidence" value="ECO:0007669"/>
    <property type="project" value="TreeGrafter"/>
</dbReference>
<dbReference type="GO" id="GO:0003777">
    <property type="term" value="F:microtubule motor activity"/>
    <property type="evidence" value="ECO:0007669"/>
    <property type="project" value="InterPro"/>
</dbReference>
<feature type="compositionally biased region" description="Polar residues" evidence="8">
    <location>
        <begin position="1172"/>
        <end position="1184"/>
    </location>
</feature>
<dbReference type="InterPro" id="IPR027417">
    <property type="entry name" value="P-loop_NTPase"/>
</dbReference>
<name>A0A836HII2_9TRYP</name>
<evidence type="ECO:0000256" key="2">
    <source>
        <dbReference type="ARBA" id="ARBA00022490"/>
    </source>
</evidence>
<keyword evidence="2" id="KW-0963">Cytoplasm</keyword>
<feature type="region of interest" description="Disordered" evidence="8">
    <location>
        <begin position="1381"/>
        <end position="1404"/>
    </location>
</feature>
<keyword evidence="5 7" id="KW-0175">Coiled coil</keyword>
<keyword evidence="4 6" id="KW-0067">ATP-binding</keyword>
<dbReference type="PROSITE" id="PS50067">
    <property type="entry name" value="KINESIN_MOTOR_2"/>
    <property type="match status" value="1"/>
</dbReference>
<keyword evidence="11" id="KW-1185">Reference proteome</keyword>
<dbReference type="GO" id="GO:0007018">
    <property type="term" value="P:microtubule-based movement"/>
    <property type="evidence" value="ECO:0007669"/>
    <property type="project" value="InterPro"/>
</dbReference>
<dbReference type="PANTHER" id="PTHR47969:SF15">
    <property type="entry name" value="CHROMOSOME-ASSOCIATED KINESIN KIF4A-RELATED"/>
    <property type="match status" value="1"/>
</dbReference>
<feature type="compositionally biased region" description="Polar residues" evidence="8">
    <location>
        <begin position="1241"/>
        <end position="1258"/>
    </location>
</feature>
<gene>
    <name evidence="10" type="ORF">LSCM1_06593</name>
</gene>
<dbReference type="GO" id="GO:0005524">
    <property type="term" value="F:ATP binding"/>
    <property type="evidence" value="ECO:0007669"/>
    <property type="project" value="UniProtKB-UniRule"/>
</dbReference>
<reference evidence="10 11" key="1">
    <citation type="submission" date="2021-03" db="EMBL/GenBank/DDBJ databases">
        <title>Leishmania (Mundinia) martiniquensis Genome sequencing and assembly.</title>
        <authorList>
            <person name="Almutairi H."/>
            <person name="Gatherer D."/>
        </authorList>
    </citation>
    <scope>NUCLEOTIDE SEQUENCE [LARGE SCALE GENOMIC DNA]</scope>
    <source>
        <strain evidence="10">LSCM1</strain>
    </source>
</reference>
<dbReference type="GO" id="GO:0008017">
    <property type="term" value="F:microtubule binding"/>
    <property type="evidence" value="ECO:0007669"/>
    <property type="project" value="InterPro"/>
</dbReference>
<feature type="compositionally biased region" description="Low complexity" evidence="8">
    <location>
        <begin position="1203"/>
        <end position="1232"/>
    </location>
</feature>
<protein>
    <recommendedName>
        <fullName evidence="9">Kinesin motor domain-containing protein</fullName>
    </recommendedName>
</protein>
<dbReference type="SMART" id="SM00129">
    <property type="entry name" value="KISc"/>
    <property type="match status" value="1"/>
</dbReference>